<dbReference type="SMART" id="SM00283">
    <property type="entry name" value="MA"/>
    <property type="match status" value="1"/>
</dbReference>
<keyword evidence="3" id="KW-0807">Transducer</keyword>
<keyword evidence="8" id="KW-1185">Reference proteome</keyword>
<reference evidence="7 8" key="1">
    <citation type="submission" date="2018-03" db="EMBL/GenBank/DDBJ databases">
        <title>Genomic Encyclopedia of Archaeal and Bacterial Type Strains, Phase II (KMG-II): from individual species to whole genera.</title>
        <authorList>
            <person name="Goeker M."/>
        </authorList>
    </citation>
    <scope>NUCLEOTIDE SEQUENCE [LARGE SCALE GENOMIC DNA]</scope>
    <source>
        <strain evidence="7 8">DSM 100212</strain>
    </source>
</reference>
<keyword evidence="4" id="KW-0472">Membrane</keyword>
<feature type="domain" description="HAMP" evidence="6">
    <location>
        <begin position="211"/>
        <end position="263"/>
    </location>
</feature>
<dbReference type="GO" id="GO:0004888">
    <property type="term" value="F:transmembrane signaling receptor activity"/>
    <property type="evidence" value="ECO:0007669"/>
    <property type="project" value="InterPro"/>
</dbReference>
<dbReference type="EMBL" id="PVTQ01000025">
    <property type="protein sequence ID" value="PRY84350.1"/>
    <property type="molecule type" value="Genomic_DNA"/>
</dbReference>
<keyword evidence="4" id="KW-0812">Transmembrane</keyword>
<sequence>MRFTIKSKLVLTFSFIILTLGGVIGLSVERFHSVTSEFAKIVHVDAQDLMFVKGIAENELTIRSMVAEILIGLDEDNPERIPSLQYQIDKRSAELLDEINALAGRMPVEIKTVLEQIALDHTELHELNKKSISFELSGDGTNANLVFHTDAKIVAMRIFSLVDQLRAEFSGSMMNSVDEAETAKLNVTYYSVIAATLVALFGVYAAFMIITSFNRAVRKALALAKRVAQGDLSELAVFKRNDEIGDLLRAQNEMVVRLREIVVQVGETARHVAAGANQMASTSEDLASGAAQQAGTTERVSASVDEMASNISTASNNAKLTDEIARKAAIGATESGKVVAAAVNDMKRIAERIMIVQEIARQTDLLALNAAVEAARAGEHGRGFAVVASEVRKLAENSQKASAEISALSVSTVESAVAAGKVLSELVPDIERTSHLISEISASSNKLAEGSFEINRSIQQLDVVTQGNGAASEEMSSAATELSSQAQALADAVLFFKTADTTGATGKDHTANDKKLDRNSVVSSENSVSAAITNDALLERKTNKAKSESFSFNLD</sequence>
<evidence type="ECO:0000256" key="3">
    <source>
        <dbReference type="PROSITE-ProRule" id="PRU00284"/>
    </source>
</evidence>
<dbReference type="RefSeq" id="WP_106268440.1">
    <property type="nucleotide sequence ID" value="NZ_PVTQ01000025.1"/>
</dbReference>
<dbReference type="SMART" id="SM00304">
    <property type="entry name" value="HAMP"/>
    <property type="match status" value="1"/>
</dbReference>
<evidence type="ECO:0000259" key="5">
    <source>
        <dbReference type="PROSITE" id="PS50111"/>
    </source>
</evidence>
<gene>
    <name evidence="7" type="ORF">CLV74_12519</name>
</gene>
<comment type="caution">
    <text evidence="7">The sequence shown here is derived from an EMBL/GenBank/DDBJ whole genome shotgun (WGS) entry which is preliminary data.</text>
</comment>
<keyword evidence="1" id="KW-0145">Chemotaxis</keyword>
<evidence type="ECO:0000256" key="4">
    <source>
        <dbReference type="SAM" id="Phobius"/>
    </source>
</evidence>
<dbReference type="OrthoDB" id="9814362at2"/>
<dbReference type="InterPro" id="IPR051310">
    <property type="entry name" value="MCP_chemotaxis"/>
</dbReference>
<dbReference type="InterPro" id="IPR003660">
    <property type="entry name" value="HAMP_dom"/>
</dbReference>
<proteinExistence type="inferred from homology"/>
<dbReference type="SUPFAM" id="SSF58104">
    <property type="entry name" value="Methyl-accepting chemotaxis protein (MCP) signaling domain"/>
    <property type="match status" value="1"/>
</dbReference>
<evidence type="ECO:0000313" key="8">
    <source>
        <dbReference type="Proteomes" id="UP000238392"/>
    </source>
</evidence>
<evidence type="ECO:0000259" key="6">
    <source>
        <dbReference type="PROSITE" id="PS50885"/>
    </source>
</evidence>
<evidence type="ECO:0000256" key="1">
    <source>
        <dbReference type="ARBA" id="ARBA00022500"/>
    </source>
</evidence>
<dbReference type="InterPro" id="IPR004090">
    <property type="entry name" value="Chemotax_Me-accpt_rcpt"/>
</dbReference>
<feature type="transmembrane region" description="Helical" evidence="4">
    <location>
        <begin position="189"/>
        <end position="210"/>
    </location>
</feature>
<dbReference type="InterPro" id="IPR004089">
    <property type="entry name" value="MCPsignal_dom"/>
</dbReference>
<dbReference type="PANTHER" id="PTHR43531">
    <property type="entry name" value="PROTEIN ICFG"/>
    <property type="match status" value="1"/>
</dbReference>
<dbReference type="PRINTS" id="PR00260">
    <property type="entry name" value="CHEMTRNSDUCR"/>
</dbReference>
<dbReference type="PROSITE" id="PS50111">
    <property type="entry name" value="CHEMOTAXIS_TRANSDUC_2"/>
    <property type="match status" value="1"/>
</dbReference>
<dbReference type="Pfam" id="PF00672">
    <property type="entry name" value="HAMP"/>
    <property type="match status" value="1"/>
</dbReference>
<dbReference type="GO" id="GO:0006935">
    <property type="term" value="P:chemotaxis"/>
    <property type="evidence" value="ECO:0007669"/>
    <property type="project" value="UniProtKB-KW"/>
</dbReference>
<keyword evidence="4" id="KW-1133">Transmembrane helix</keyword>
<dbReference type="Gene3D" id="1.10.287.950">
    <property type="entry name" value="Methyl-accepting chemotaxis protein"/>
    <property type="match status" value="1"/>
</dbReference>
<protein>
    <submittedName>
        <fullName evidence="7">Methyl-accepting chemotaxis protein</fullName>
    </submittedName>
</protein>
<dbReference type="PANTHER" id="PTHR43531:SF11">
    <property type="entry name" value="METHYL-ACCEPTING CHEMOTAXIS PROTEIN 3"/>
    <property type="match status" value="1"/>
</dbReference>
<dbReference type="Proteomes" id="UP000238392">
    <property type="component" value="Unassembled WGS sequence"/>
</dbReference>
<dbReference type="GO" id="GO:0005886">
    <property type="term" value="C:plasma membrane"/>
    <property type="evidence" value="ECO:0007669"/>
    <property type="project" value="TreeGrafter"/>
</dbReference>
<organism evidence="7 8">
    <name type="scientific">Donghicola tyrosinivorans</name>
    <dbReference type="NCBI Taxonomy" id="1652492"/>
    <lineage>
        <taxon>Bacteria</taxon>
        <taxon>Pseudomonadati</taxon>
        <taxon>Pseudomonadota</taxon>
        <taxon>Alphaproteobacteria</taxon>
        <taxon>Rhodobacterales</taxon>
        <taxon>Roseobacteraceae</taxon>
        <taxon>Donghicola</taxon>
    </lineage>
</organism>
<dbReference type="AlphaFoldDB" id="A0A2T0WCB6"/>
<dbReference type="Pfam" id="PF00015">
    <property type="entry name" value="MCPsignal"/>
    <property type="match status" value="1"/>
</dbReference>
<feature type="domain" description="Methyl-accepting transducer" evidence="5">
    <location>
        <begin position="261"/>
        <end position="483"/>
    </location>
</feature>
<dbReference type="PROSITE" id="PS50885">
    <property type="entry name" value="HAMP"/>
    <property type="match status" value="1"/>
</dbReference>
<dbReference type="GO" id="GO:0007165">
    <property type="term" value="P:signal transduction"/>
    <property type="evidence" value="ECO:0007669"/>
    <property type="project" value="UniProtKB-KW"/>
</dbReference>
<name>A0A2T0WCB6_9RHOB</name>
<dbReference type="CDD" id="cd06225">
    <property type="entry name" value="HAMP"/>
    <property type="match status" value="1"/>
</dbReference>
<evidence type="ECO:0000313" key="7">
    <source>
        <dbReference type="EMBL" id="PRY84350.1"/>
    </source>
</evidence>
<accession>A0A2T0WCB6</accession>
<evidence type="ECO:0000256" key="2">
    <source>
        <dbReference type="ARBA" id="ARBA00029447"/>
    </source>
</evidence>
<comment type="similarity">
    <text evidence="2">Belongs to the methyl-accepting chemotaxis (MCP) protein family.</text>
</comment>